<evidence type="ECO:0000256" key="1">
    <source>
        <dbReference type="ARBA" id="ARBA00004496"/>
    </source>
</evidence>
<keyword evidence="2" id="KW-0963">Cytoplasm</keyword>
<accession>A0A0T6BCP1</accession>
<feature type="non-terminal residue" evidence="4">
    <location>
        <position position="1"/>
    </location>
</feature>
<comment type="subcellular location">
    <subcellularLocation>
        <location evidence="1">Cytoplasm</location>
    </subcellularLocation>
</comment>
<proteinExistence type="predicted"/>
<dbReference type="InterPro" id="IPR019734">
    <property type="entry name" value="TPR_rpt"/>
</dbReference>
<dbReference type="AlphaFoldDB" id="A0A0T6BCP1"/>
<dbReference type="OrthoDB" id="286233at2759"/>
<comment type="caution">
    <text evidence="4">The sequence shown here is derived from an EMBL/GenBank/DDBJ whole genome shotgun (WGS) entry which is preliminary data.</text>
</comment>
<dbReference type="Proteomes" id="UP000051574">
    <property type="component" value="Unassembled WGS sequence"/>
</dbReference>
<gene>
    <name evidence="4" type="ORF">AMK59_175</name>
</gene>
<dbReference type="GO" id="GO:0000132">
    <property type="term" value="P:establishment of mitotic spindle orientation"/>
    <property type="evidence" value="ECO:0007669"/>
    <property type="project" value="TreeGrafter"/>
</dbReference>
<dbReference type="Pfam" id="PF13424">
    <property type="entry name" value="TPR_12"/>
    <property type="match status" value="1"/>
</dbReference>
<dbReference type="EMBL" id="LJIG01002063">
    <property type="protein sequence ID" value="KRT84877.1"/>
    <property type="molecule type" value="Genomic_DNA"/>
</dbReference>
<keyword evidence="3" id="KW-0677">Repeat</keyword>
<dbReference type="InterPro" id="IPR052386">
    <property type="entry name" value="GPSM"/>
</dbReference>
<dbReference type="SUPFAM" id="SSF48452">
    <property type="entry name" value="TPR-like"/>
    <property type="match status" value="1"/>
</dbReference>
<reference evidence="4 5" key="1">
    <citation type="submission" date="2015-09" db="EMBL/GenBank/DDBJ databases">
        <title>Draft genome of the scarab beetle Oryctes borbonicus.</title>
        <authorList>
            <person name="Meyer J.M."/>
            <person name="Markov G.V."/>
            <person name="Baskaran P."/>
            <person name="Herrmann M."/>
            <person name="Sommer R.J."/>
            <person name="Roedelsperger C."/>
        </authorList>
    </citation>
    <scope>NUCLEOTIDE SEQUENCE [LARGE SCALE GENOMIC DNA]</scope>
    <source>
        <strain evidence="4">OB123</strain>
        <tissue evidence="4">Whole animal</tissue>
    </source>
</reference>
<dbReference type="GO" id="GO:0001965">
    <property type="term" value="F:G-protein alpha-subunit binding"/>
    <property type="evidence" value="ECO:0007669"/>
    <property type="project" value="TreeGrafter"/>
</dbReference>
<protein>
    <submittedName>
        <fullName evidence="4">Anaphase-promoting complex subunit 3 protein</fullName>
    </submittedName>
</protein>
<evidence type="ECO:0000313" key="4">
    <source>
        <dbReference type="EMBL" id="KRT84877.1"/>
    </source>
</evidence>
<name>A0A0T6BCP1_9SCAR</name>
<dbReference type="PANTHER" id="PTHR45954">
    <property type="entry name" value="LD33695P"/>
    <property type="match status" value="1"/>
</dbReference>
<dbReference type="InterPro" id="IPR011990">
    <property type="entry name" value="TPR-like_helical_dom_sf"/>
</dbReference>
<dbReference type="SMART" id="SM00028">
    <property type="entry name" value="TPR"/>
    <property type="match status" value="3"/>
</dbReference>
<dbReference type="GO" id="GO:0005938">
    <property type="term" value="C:cell cortex"/>
    <property type="evidence" value="ECO:0007669"/>
    <property type="project" value="TreeGrafter"/>
</dbReference>
<evidence type="ECO:0000256" key="2">
    <source>
        <dbReference type="ARBA" id="ARBA00022490"/>
    </source>
</evidence>
<dbReference type="Gene3D" id="1.25.40.10">
    <property type="entry name" value="Tetratricopeptide repeat domain"/>
    <property type="match status" value="1"/>
</dbReference>
<evidence type="ECO:0000313" key="5">
    <source>
        <dbReference type="Proteomes" id="UP000051574"/>
    </source>
</evidence>
<organism evidence="4 5">
    <name type="scientific">Oryctes borbonicus</name>
    <dbReference type="NCBI Taxonomy" id="1629725"/>
    <lineage>
        <taxon>Eukaryota</taxon>
        <taxon>Metazoa</taxon>
        <taxon>Ecdysozoa</taxon>
        <taxon>Arthropoda</taxon>
        <taxon>Hexapoda</taxon>
        <taxon>Insecta</taxon>
        <taxon>Pterygota</taxon>
        <taxon>Neoptera</taxon>
        <taxon>Endopterygota</taxon>
        <taxon>Coleoptera</taxon>
        <taxon>Polyphaga</taxon>
        <taxon>Scarabaeiformia</taxon>
        <taxon>Scarabaeidae</taxon>
        <taxon>Dynastinae</taxon>
        <taxon>Oryctes</taxon>
    </lineage>
</organism>
<evidence type="ECO:0000256" key="3">
    <source>
        <dbReference type="ARBA" id="ARBA00022737"/>
    </source>
</evidence>
<dbReference type="GO" id="GO:0005092">
    <property type="term" value="F:GDP-dissociation inhibitor activity"/>
    <property type="evidence" value="ECO:0007669"/>
    <property type="project" value="TreeGrafter"/>
</dbReference>
<dbReference type="PANTHER" id="PTHR45954:SF1">
    <property type="entry name" value="LD33695P"/>
    <property type="match status" value="1"/>
</dbReference>
<sequence>KVMGRFDEAVVCCKRQLDLSRELDDKLSEGRALYNLGNVYHSKGKHIGRVGHKDAGEFSDEVKASLNKAVDYYEENLMLMKDLGDIAAQGRACGNLGNTYYLLGNFAQAIKYHEERLSIARQFGDKAAERRAHSNLGNSHIFMGQFEEAAHHYKYAKEKASFSILSL</sequence>
<keyword evidence="5" id="KW-1185">Reference proteome</keyword>